<feature type="region of interest" description="Disordered" evidence="2">
    <location>
        <begin position="832"/>
        <end position="924"/>
    </location>
</feature>
<dbReference type="InParanoid" id="G8Y5B8"/>
<sequence>MNASYWTADFVTGVDSLKQQSSRAIQQLHDLRKLVFGYVQYFLNNGEFLQVLEQTDSALAKDVSGLTIGDKGRSEGAIFSPKRNVSGVPAKTSTDSDEQTVSARGARETSTEVFSNSNAYRLFIGNVHKESHILLSLASDIDRLVLQDITNCLKEQEPKFLAASKKFDTLIDKYESLHKELEKIRDEYDDYLKMKEFSRSELRSKGDQEDNADESFSDGNISVSFSEPASDDEYPRPPPSSESGLEFPINVTNTFRIKDERTLSKILKHMITTIPTTKRKINIPGYKNEIFSSEQFCDWLQKNRPLGLNPSRMNTERLGQVFMDLKLLVNTTVWLRKFRSQGMWFEWSDLAMFIANYSFESQKETESSISAISSPNSKKEMKRDNVRNTSKTFNELIHNVKLTFSKRNYEEHLFLLEEKYQKKYYEMQETRYLLDNEIIANSKEMQSFEKVKIELIHRSLKELSSLVYGATNVTTNNLQSMVKVFESHLNQPDLHAEEYNRTLDFFTTGSYFPSIIPPSNLSSGHIDTSHVNNNFQHIRYRFNIYKDIPLQPQMSSLEGTTNNLLSLSSLPYFLEKVMKLIEQKADQSNHIDELWVAPLDIDSYWKTKGKIIEIISSFNLPEENAILNESEVDGRIQVSICLYLSTLPAADVLNFLKYWLLELNDSVIPCMMFEALTTNYKESLEASKAQSKDYTLGNKEEAIKLLSTMSRSNLSSLIYILEHICGIFNLPTIPDYGVSDFPADVVTEDAQGDDDGVKRQKVAESLNNMEFIGALPFLHLLLRPASVKSYSGYKPPISVFNAILKDLLDVRMRTKLLNNLVVNEKTYLSKKEKERSTLPLKATRITSNPSSRASSDHDILLTSKQETSETFMPRPFRTRGTPVTSPMSTPKIRQVSNLNDASIDEKRKRSTSIESSRPSSSGSVILRPDINVEFAS</sequence>
<dbReference type="SUPFAM" id="SSF103657">
    <property type="entry name" value="BAR/IMD domain-like"/>
    <property type="match status" value="1"/>
</dbReference>
<feature type="compositionally biased region" description="Polar residues" evidence="2">
    <location>
        <begin position="844"/>
        <end position="853"/>
    </location>
</feature>
<proteinExistence type="predicted"/>
<dbReference type="STRING" id="559304.G8Y5B8"/>
<dbReference type="eggNOG" id="ENOG502R1XI">
    <property type="taxonomic scope" value="Eukaryota"/>
</dbReference>
<feature type="compositionally biased region" description="Polar residues" evidence="2">
    <location>
        <begin position="217"/>
        <end position="227"/>
    </location>
</feature>
<feature type="compositionally biased region" description="Low complexity" evidence="2">
    <location>
        <begin position="912"/>
        <end position="923"/>
    </location>
</feature>
<dbReference type="AlphaFoldDB" id="G8Y5B8"/>
<feature type="region of interest" description="Disordered" evidence="2">
    <location>
        <begin position="200"/>
        <end position="247"/>
    </location>
</feature>
<gene>
    <name evidence="4" type="primary">Piso0_004386</name>
    <name evidence="3" type="ORF">GNLVRS01_PISO0K15740g</name>
    <name evidence="4" type="ORF">GNLVRS01_PISO0L15741g</name>
</gene>
<evidence type="ECO:0000256" key="1">
    <source>
        <dbReference type="SAM" id="Coils"/>
    </source>
</evidence>
<dbReference type="Proteomes" id="UP000005222">
    <property type="component" value="Chromosome K"/>
</dbReference>
<reference evidence="4" key="1">
    <citation type="submission" date="2011-10" db="EMBL/GenBank/DDBJ databases">
        <authorList>
            <person name="Genoscope - CEA"/>
        </authorList>
    </citation>
    <scope>NUCLEOTIDE SEQUENCE</scope>
</reference>
<dbReference type="OrthoDB" id="2155291at2759"/>
<reference evidence="5" key="2">
    <citation type="journal article" date="2012" name="G3 (Bethesda)">
        <title>Pichia sorbitophila, an interspecies yeast hybrid reveals early steps of genome resolution following polyploidization.</title>
        <authorList>
            <person name="Leh Louis V."/>
            <person name="Despons L."/>
            <person name="Friedrich A."/>
            <person name="Martin T."/>
            <person name="Durrens P."/>
            <person name="Casaregola S."/>
            <person name="Neuveglise C."/>
            <person name="Fairhead C."/>
            <person name="Marck C."/>
            <person name="Cruz J.A."/>
            <person name="Straub M.L."/>
            <person name="Kugler V."/>
            <person name="Sacerdot C."/>
            <person name="Uzunov Z."/>
            <person name="Thierry A."/>
            <person name="Weiss S."/>
            <person name="Bleykasten C."/>
            <person name="De Montigny J."/>
            <person name="Jacques N."/>
            <person name="Jung P."/>
            <person name="Lemaire M."/>
            <person name="Mallet S."/>
            <person name="Morel G."/>
            <person name="Richard G.F."/>
            <person name="Sarkar A."/>
            <person name="Savel G."/>
            <person name="Schacherer J."/>
            <person name="Seret M.L."/>
            <person name="Talla E."/>
            <person name="Samson G."/>
            <person name="Jubin C."/>
            <person name="Poulain J."/>
            <person name="Vacherie B."/>
            <person name="Barbe V."/>
            <person name="Pelletier E."/>
            <person name="Sherman D.J."/>
            <person name="Westhof E."/>
            <person name="Weissenbach J."/>
            <person name="Baret P.V."/>
            <person name="Wincker P."/>
            <person name="Gaillardin C."/>
            <person name="Dujon B."/>
            <person name="Souciet J.L."/>
        </authorList>
    </citation>
    <scope>NUCLEOTIDE SEQUENCE [LARGE SCALE GENOMIC DNA]</scope>
    <source>
        <strain evidence="5">ATCC MYA-4447 / BCRC 22081 / CBS 7064 / NBRC 10061 / NRRL Y-12695</strain>
    </source>
</reference>
<evidence type="ECO:0000313" key="5">
    <source>
        <dbReference type="Proteomes" id="UP000005222"/>
    </source>
</evidence>
<name>G8Y5B8_PICSO</name>
<organism evidence="4 5">
    <name type="scientific">Pichia sorbitophila (strain ATCC MYA-4447 / BCRC 22081 / CBS 7064 / NBRC 10061 / NRRL Y-12695)</name>
    <name type="common">Hybrid yeast</name>
    <dbReference type="NCBI Taxonomy" id="559304"/>
    <lineage>
        <taxon>Eukaryota</taxon>
        <taxon>Fungi</taxon>
        <taxon>Dikarya</taxon>
        <taxon>Ascomycota</taxon>
        <taxon>Saccharomycotina</taxon>
        <taxon>Pichiomycetes</taxon>
        <taxon>Debaryomycetaceae</taxon>
        <taxon>Millerozyma</taxon>
    </lineage>
</organism>
<dbReference type="EMBL" id="FO082048">
    <property type="protein sequence ID" value="CCE84829.1"/>
    <property type="molecule type" value="Genomic_DNA"/>
</dbReference>
<evidence type="ECO:0000313" key="4">
    <source>
        <dbReference type="EMBL" id="CCE84829.1"/>
    </source>
</evidence>
<dbReference type="InterPro" id="IPR027267">
    <property type="entry name" value="AH/BAR_dom_sf"/>
</dbReference>
<dbReference type="Proteomes" id="UP000005222">
    <property type="component" value="Chromosome L"/>
</dbReference>
<dbReference type="Gene3D" id="1.20.1270.60">
    <property type="entry name" value="Arfaptin homology (AH) domain/BAR domain"/>
    <property type="match status" value="1"/>
</dbReference>
<keyword evidence="1" id="KW-0175">Coiled coil</keyword>
<accession>G8Y5B8</accession>
<evidence type="ECO:0000256" key="2">
    <source>
        <dbReference type="SAM" id="MobiDB-lite"/>
    </source>
</evidence>
<keyword evidence="5" id="KW-1185">Reference proteome</keyword>
<dbReference type="EMBL" id="FO082049">
    <property type="protein sequence ID" value="CCE83798.1"/>
    <property type="molecule type" value="Genomic_DNA"/>
</dbReference>
<evidence type="ECO:0000313" key="3">
    <source>
        <dbReference type="EMBL" id="CCE83798.1"/>
    </source>
</evidence>
<protein>
    <submittedName>
        <fullName evidence="4">Piso0_004386 protein</fullName>
    </submittedName>
</protein>
<feature type="coiled-coil region" evidence="1">
    <location>
        <begin position="167"/>
        <end position="194"/>
    </location>
</feature>
<dbReference type="HOGENOM" id="CLU_334934_0_0_1"/>